<feature type="compositionally biased region" description="Basic residues" evidence="1">
    <location>
        <begin position="369"/>
        <end position="378"/>
    </location>
</feature>
<feature type="region of interest" description="Disordered" evidence="1">
    <location>
        <begin position="363"/>
        <end position="384"/>
    </location>
</feature>
<reference evidence="2 3" key="1">
    <citation type="submission" date="2016-03" db="EMBL/GenBank/DDBJ databases">
        <authorList>
            <person name="Ploux O."/>
        </authorList>
    </citation>
    <scope>NUCLEOTIDE SEQUENCE [LARGE SCALE GENOMIC DNA]</scope>
    <source>
        <strain evidence="2 3">UAMH 11012</strain>
    </source>
</reference>
<name>A0A1L7XLY6_9HELO</name>
<proteinExistence type="predicted"/>
<accession>A0A1L7XLY6</accession>
<gene>
    <name evidence="2" type="ORF">PAC_15924</name>
</gene>
<evidence type="ECO:0000256" key="1">
    <source>
        <dbReference type="SAM" id="MobiDB-lite"/>
    </source>
</evidence>
<dbReference type="OrthoDB" id="3515910at2759"/>
<dbReference type="AlphaFoldDB" id="A0A1L7XLY6"/>
<protein>
    <submittedName>
        <fullName evidence="2">Uncharacterized protein</fullName>
    </submittedName>
</protein>
<keyword evidence="3" id="KW-1185">Reference proteome</keyword>
<evidence type="ECO:0000313" key="2">
    <source>
        <dbReference type="EMBL" id="CZR66024.1"/>
    </source>
</evidence>
<sequence length="606" mass="67620">MARLNLPCHRNEVLLPQDIDQAVDVFLRWLECEQSTISQYLDRYPSVRDSFLAATQQVAGHGLLLTPVGTPAEDLDNEPAEPAPEEIASWTGTVNYDGGDQRGDNRALVASDKLYPGTVDRSMGVKTPWLDPELHNPKSETSCRLATPVGSAIVDGTVSPSATNNERVDHCLQMPLDESIGGVDGENQSQTLAVGNRNVSALDAIPSDLSERNTENPSPALRQMANFSPCAETSHISIRARPEQTKRKRTAYCGIGGSAYLPLAGKVEALSKLSLKASDKFQRIAGPEILATLWYYLRAQRCSPSKQRRATPQTADPSDTSIIGQLRKYQLQYEDMGTSNEYFVELSRRLYFARIAGLYTKETSARRQTPPRRKRRRTNGGDCVGATNTSVNDTFVDFLLPQLQLEGNTRKNAKRRFENWRQIGRACAKLVESYDIGILLLLPQDLWDENLRELTAPQEDALIAHLDSSRPCLKTDIENLSSFLSALIEGQCLPKRTLTLEMLTEAQIRSGELEIRPLRELLEYSDDVNYASYLTDEALSELSQTESDASPHPPVDLEHQASNCVNLPNLTTSNDHNPSNMPYTDYLSSPIDWKEMDRFGEDFFYS</sequence>
<evidence type="ECO:0000313" key="3">
    <source>
        <dbReference type="Proteomes" id="UP000184330"/>
    </source>
</evidence>
<dbReference type="EMBL" id="FJOG01000034">
    <property type="protein sequence ID" value="CZR66024.1"/>
    <property type="molecule type" value="Genomic_DNA"/>
</dbReference>
<dbReference type="Proteomes" id="UP000184330">
    <property type="component" value="Unassembled WGS sequence"/>
</dbReference>
<organism evidence="2 3">
    <name type="scientific">Phialocephala subalpina</name>
    <dbReference type="NCBI Taxonomy" id="576137"/>
    <lineage>
        <taxon>Eukaryota</taxon>
        <taxon>Fungi</taxon>
        <taxon>Dikarya</taxon>
        <taxon>Ascomycota</taxon>
        <taxon>Pezizomycotina</taxon>
        <taxon>Leotiomycetes</taxon>
        <taxon>Helotiales</taxon>
        <taxon>Mollisiaceae</taxon>
        <taxon>Phialocephala</taxon>
        <taxon>Phialocephala fortinii species complex</taxon>
    </lineage>
</organism>